<dbReference type="Pfam" id="PF01244">
    <property type="entry name" value="Peptidase_M19"/>
    <property type="match status" value="1"/>
</dbReference>
<comment type="caution">
    <text evidence="2">The sequence shown here is derived from an EMBL/GenBank/DDBJ whole genome shotgun (WGS) entry which is preliminary data.</text>
</comment>
<dbReference type="EC" id="3.4.13.19" evidence="1"/>
<keyword evidence="1" id="KW-0482">Metalloprotease</keyword>
<keyword evidence="1" id="KW-0449">Lipoprotein</keyword>
<comment type="similarity">
    <text evidence="1">Belongs to the metallo-dependent hydrolases superfamily. Peptidase M19 family.</text>
</comment>
<dbReference type="EMBL" id="JAWZYT010003187">
    <property type="protein sequence ID" value="KAK4299687.1"/>
    <property type="molecule type" value="Genomic_DNA"/>
</dbReference>
<evidence type="ECO:0000313" key="3">
    <source>
        <dbReference type="Proteomes" id="UP001292094"/>
    </source>
</evidence>
<dbReference type="InterPro" id="IPR032466">
    <property type="entry name" value="Metal_Hydrolase"/>
</dbReference>
<gene>
    <name evidence="2" type="ORF">Pmani_028045</name>
</gene>
<keyword evidence="1" id="KW-1015">Disulfide bond</keyword>
<dbReference type="GO" id="GO:0098552">
    <property type="term" value="C:side of membrane"/>
    <property type="evidence" value="ECO:0007669"/>
    <property type="project" value="UniProtKB-KW"/>
</dbReference>
<keyword evidence="1" id="KW-0862">Zinc</keyword>
<comment type="subcellular location">
    <subcellularLocation>
        <location evidence="1">Membrane</location>
        <topology evidence="1">Lipid-anchor</topology>
        <topology evidence="1">GPI-anchor</topology>
    </subcellularLocation>
</comment>
<comment type="cofactor">
    <cofactor evidence="1">
        <name>Zn(2+)</name>
        <dbReference type="ChEBI" id="CHEBI:29105"/>
    </cofactor>
</comment>
<keyword evidence="1" id="KW-0224">Dipeptidase</keyword>
<keyword evidence="1" id="KW-0472">Membrane</keyword>
<dbReference type="GO" id="GO:0070573">
    <property type="term" value="F:metallodipeptidase activity"/>
    <property type="evidence" value="ECO:0007669"/>
    <property type="project" value="InterPro"/>
</dbReference>
<dbReference type="SUPFAM" id="SSF51556">
    <property type="entry name" value="Metallo-dependent hydrolases"/>
    <property type="match status" value="1"/>
</dbReference>
<keyword evidence="1" id="KW-0325">Glycoprotein</keyword>
<keyword evidence="1" id="KW-0378">Hydrolase</keyword>
<sequence length="226" mass="25404">LHGPSVRERGRQTRKTLWPPRGLTHFGRTVVKEMNRLGMMVDLSHVSQQTMRAALGVSRAPVIFSHSSVYAICKNPRNVPDDILRKVARNGGIVMISFYNYFLTCSKQATIGDVIEHINHVRKVAGIDHVGIGADFDGINMLPEGLSDVSGYPRLFAELLGDVTWSIHDLSKLAGLNLLRVMRQVEKVKEKLKEEKVLPYEEDVPLTAGDHEACFYRFLRLPDDAE</sequence>
<dbReference type="Proteomes" id="UP001292094">
    <property type="component" value="Unassembled WGS sequence"/>
</dbReference>
<organism evidence="2 3">
    <name type="scientific">Petrolisthes manimaculis</name>
    <dbReference type="NCBI Taxonomy" id="1843537"/>
    <lineage>
        <taxon>Eukaryota</taxon>
        <taxon>Metazoa</taxon>
        <taxon>Ecdysozoa</taxon>
        <taxon>Arthropoda</taxon>
        <taxon>Crustacea</taxon>
        <taxon>Multicrustacea</taxon>
        <taxon>Malacostraca</taxon>
        <taxon>Eumalacostraca</taxon>
        <taxon>Eucarida</taxon>
        <taxon>Decapoda</taxon>
        <taxon>Pleocyemata</taxon>
        <taxon>Anomura</taxon>
        <taxon>Galatheoidea</taxon>
        <taxon>Porcellanidae</taxon>
        <taxon>Petrolisthes</taxon>
    </lineage>
</organism>
<reference evidence="2" key="1">
    <citation type="submission" date="2023-11" db="EMBL/GenBank/DDBJ databases">
        <title>Genome assemblies of two species of porcelain crab, Petrolisthes cinctipes and Petrolisthes manimaculis (Anomura: Porcellanidae).</title>
        <authorList>
            <person name="Angst P."/>
        </authorList>
    </citation>
    <scope>NUCLEOTIDE SEQUENCE</scope>
    <source>
        <strain evidence="2">PB745_02</strain>
        <tissue evidence="2">Gill</tissue>
    </source>
</reference>
<name>A0AAE1TVW0_9EUCA</name>
<dbReference type="PANTHER" id="PTHR10443">
    <property type="entry name" value="MICROSOMAL DIPEPTIDASE"/>
    <property type="match status" value="1"/>
</dbReference>
<keyword evidence="1" id="KW-0479">Metal-binding</keyword>
<accession>A0AAE1TVW0</accession>
<keyword evidence="3" id="KW-1185">Reference proteome</keyword>
<dbReference type="Gene3D" id="3.20.20.140">
    <property type="entry name" value="Metal-dependent hydrolases"/>
    <property type="match status" value="1"/>
</dbReference>
<dbReference type="AlphaFoldDB" id="A0AAE1TVW0"/>
<dbReference type="PANTHER" id="PTHR10443:SF12">
    <property type="entry name" value="DIPEPTIDASE"/>
    <property type="match status" value="1"/>
</dbReference>
<comment type="catalytic activity">
    <reaction evidence="1">
        <text>an L-aminoacyl-L-amino acid + H2O = 2 an L-alpha-amino acid</text>
        <dbReference type="Rhea" id="RHEA:48940"/>
        <dbReference type="ChEBI" id="CHEBI:15377"/>
        <dbReference type="ChEBI" id="CHEBI:59869"/>
        <dbReference type="ChEBI" id="CHEBI:77460"/>
        <dbReference type="EC" id="3.4.13.19"/>
    </reaction>
</comment>
<proteinExistence type="inferred from homology"/>
<evidence type="ECO:0000256" key="1">
    <source>
        <dbReference type="RuleBase" id="RU341113"/>
    </source>
</evidence>
<dbReference type="InterPro" id="IPR008257">
    <property type="entry name" value="Pept_M19"/>
</dbReference>
<dbReference type="GO" id="GO:0046872">
    <property type="term" value="F:metal ion binding"/>
    <property type="evidence" value="ECO:0007669"/>
    <property type="project" value="UniProtKB-UniRule"/>
</dbReference>
<protein>
    <recommendedName>
        <fullName evidence="1">Dipeptidase</fullName>
        <ecNumber evidence="1">3.4.13.19</ecNumber>
    </recommendedName>
</protein>
<feature type="non-terminal residue" evidence="2">
    <location>
        <position position="1"/>
    </location>
</feature>
<comment type="subunit">
    <text evidence="1">Homodimer; disulfide-linked.</text>
</comment>
<dbReference type="GO" id="GO:0006508">
    <property type="term" value="P:proteolysis"/>
    <property type="evidence" value="ECO:0007669"/>
    <property type="project" value="UniProtKB-KW"/>
</dbReference>
<dbReference type="PROSITE" id="PS51365">
    <property type="entry name" value="RENAL_DIPEPTIDASE_2"/>
    <property type="match status" value="1"/>
</dbReference>
<evidence type="ECO:0000313" key="2">
    <source>
        <dbReference type="EMBL" id="KAK4299687.1"/>
    </source>
</evidence>
<keyword evidence="1" id="KW-0336">GPI-anchor</keyword>
<keyword evidence="1" id="KW-0645">Protease</keyword>